<dbReference type="Gene3D" id="3.40.50.300">
    <property type="entry name" value="P-loop containing nucleotide triphosphate hydrolases"/>
    <property type="match status" value="1"/>
</dbReference>
<dbReference type="FunFam" id="3.40.50.300:FF:000366">
    <property type="entry name" value="GTPase, IMAP family member 2"/>
    <property type="match status" value="1"/>
</dbReference>
<protein>
    <recommendedName>
        <fullName evidence="5">AIG1-type G domain-containing protein</fullName>
    </recommendedName>
</protein>
<accession>A0ABD0KU89</accession>
<dbReference type="Pfam" id="PF04548">
    <property type="entry name" value="AIG1"/>
    <property type="match status" value="1"/>
</dbReference>
<feature type="region of interest" description="Disordered" evidence="4">
    <location>
        <begin position="408"/>
        <end position="529"/>
    </location>
</feature>
<dbReference type="PROSITE" id="PS51720">
    <property type="entry name" value="G_AIG1"/>
    <property type="match status" value="1"/>
</dbReference>
<dbReference type="EMBL" id="JACVVK020000124">
    <property type="protein sequence ID" value="KAK7490651.1"/>
    <property type="molecule type" value="Genomic_DNA"/>
</dbReference>
<comment type="similarity">
    <text evidence="1">Belongs to the TRAFAC class TrmE-Era-EngA-EngB-Septin-like GTPase superfamily. AIG1/Toc34/Toc159-like paraseptin GTPase family. IAN subfamily.</text>
</comment>
<reference evidence="6 7" key="1">
    <citation type="journal article" date="2023" name="Sci. Data">
        <title>Genome assembly of the Korean intertidal mud-creeper Batillaria attramentaria.</title>
        <authorList>
            <person name="Patra A.K."/>
            <person name="Ho P.T."/>
            <person name="Jun S."/>
            <person name="Lee S.J."/>
            <person name="Kim Y."/>
            <person name="Won Y.J."/>
        </authorList>
    </citation>
    <scope>NUCLEOTIDE SEQUENCE [LARGE SCALE GENOMIC DNA]</scope>
    <source>
        <strain evidence="6">Wonlab-2016</strain>
    </source>
</reference>
<feature type="region of interest" description="Disordered" evidence="4">
    <location>
        <begin position="133"/>
        <end position="156"/>
    </location>
</feature>
<evidence type="ECO:0000256" key="3">
    <source>
        <dbReference type="ARBA" id="ARBA00023134"/>
    </source>
</evidence>
<comment type="caution">
    <text evidence="6">The sequence shown here is derived from an EMBL/GenBank/DDBJ whole genome shotgun (WGS) entry which is preliminary data.</text>
</comment>
<proteinExistence type="inferred from homology"/>
<keyword evidence="7" id="KW-1185">Reference proteome</keyword>
<dbReference type="AlphaFoldDB" id="A0ABD0KU89"/>
<dbReference type="PANTHER" id="PTHR10903:SF184">
    <property type="entry name" value="GTP-BINDING PROTEIN A"/>
    <property type="match status" value="1"/>
</dbReference>
<evidence type="ECO:0000256" key="2">
    <source>
        <dbReference type="ARBA" id="ARBA00022741"/>
    </source>
</evidence>
<gene>
    <name evidence="6" type="ORF">BaRGS_00018068</name>
</gene>
<evidence type="ECO:0000313" key="7">
    <source>
        <dbReference type="Proteomes" id="UP001519460"/>
    </source>
</evidence>
<dbReference type="GO" id="GO:0005525">
    <property type="term" value="F:GTP binding"/>
    <property type="evidence" value="ECO:0007669"/>
    <property type="project" value="UniProtKB-KW"/>
</dbReference>
<name>A0ABD0KU89_9CAEN</name>
<feature type="domain" description="AIG1-type G" evidence="5">
    <location>
        <begin position="168"/>
        <end position="369"/>
    </location>
</feature>
<feature type="compositionally biased region" description="Basic and acidic residues" evidence="4">
    <location>
        <begin position="408"/>
        <end position="527"/>
    </location>
</feature>
<dbReference type="InterPro" id="IPR045058">
    <property type="entry name" value="GIMA/IAN/Toc"/>
</dbReference>
<evidence type="ECO:0000256" key="1">
    <source>
        <dbReference type="ARBA" id="ARBA00008535"/>
    </source>
</evidence>
<evidence type="ECO:0000256" key="4">
    <source>
        <dbReference type="SAM" id="MobiDB-lite"/>
    </source>
</evidence>
<keyword evidence="2" id="KW-0547">Nucleotide-binding</keyword>
<dbReference type="InterPro" id="IPR027417">
    <property type="entry name" value="P-loop_NTPase"/>
</dbReference>
<dbReference type="Proteomes" id="UP001519460">
    <property type="component" value="Unassembled WGS sequence"/>
</dbReference>
<organism evidence="6 7">
    <name type="scientific">Batillaria attramentaria</name>
    <dbReference type="NCBI Taxonomy" id="370345"/>
    <lineage>
        <taxon>Eukaryota</taxon>
        <taxon>Metazoa</taxon>
        <taxon>Spiralia</taxon>
        <taxon>Lophotrochozoa</taxon>
        <taxon>Mollusca</taxon>
        <taxon>Gastropoda</taxon>
        <taxon>Caenogastropoda</taxon>
        <taxon>Sorbeoconcha</taxon>
        <taxon>Cerithioidea</taxon>
        <taxon>Batillariidae</taxon>
        <taxon>Batillaria</taxon>
    </lineage>
</organism>
<dbReference type="PANTHER" id="PTHR10903">
    <property type="entry name" value="GTPASE, IMAP FAMILY MEMBER-RELATED"/>
    <property type="match status" value="1"/>
</dbReference>
<keyword evidence="3" id="KW-0342">GTP-binding</keyword>
<feature type="region of interest" description="Disordered" evidence="4">
    <location>
        <begin position="63"/>
        <end position="118"/>
    </location>
</feature>
<dbReference type="SUPFAM" id="SSF52540">
    <property type="entry name" value="P-loop containing nucleoside triphosphate hydrolases"/>
    <property type="match status" value="1"/>
</dbReference>
<evidence type="ECO:0000313" key="6">
    <source>
        <dbReference type="EMBL" id="KAK7490651.1"/>
    </source>
</evidence>
<feature type="compositionally biased region" description="Low complexity" evidence="4">
    <location>
        <begin position="91"/>
        <end position="103"/>
    </location>
</feature>
<sequence length="556" mass="64027">IEEWGKRERLPPETITVLTDQGFTAVDELRDLSPEDITECFQKTGLLPLAKCLALRKAIGRLTGGAPPQTPTSTSHLGFDQPEAQGFPNHGQQSGSFGTGFQPQEREAFSSGEPPYKPAYQREAYASHGYTSRQPLLEPSSHSRTENTDFSRGTGAFSYGESHAGGNGEHFRFLLLGKTGSGKSTTGNTIFGRELFSSDVTFGSVTSECDLKRCNKNGKEIEIMDSPGLYDTSKSQDEICTVIVQAVAGMHPGPHAILYVVKLGRYTAEEFGAYRRLKAIFDDSITNFIIVLFTGGDELERKNKTFADLMQNAPKELHQVLQECGNRSVVFNNRASDPTPQVEQLLERVRGIKRQNGGPYVCPKYEKIGQGMEEEVAKRLAVVDKKELERQKYVQELEKKTKAAEEDLLRKKQEMEAKERERERKQKEEEQRRLQEVENLRRQMEEQKLSEERRREEERAMQERLDRERQQFMEKLEEQRRKDREDMERREADRRELELQRLKEEREAQERREKRYHEEMNNMKDRVAGNQEPDFIDSVVDFVKKPIKAFFGWLRG</sequence>
<evidence type="ECO:0000259" key="5">
    <source>
        <dbReference type="PROSITE" id="PS51720"/>
    </source>
</evidence>
<feature type="non-terminal residue" evidence="6">
    <location>
        <position position="1"/>
    </location>
</feature>
<dbReference type="InterPro" id="IPR006703">
    <property type="entry name" value="G_AIG1"/>
</dbReference>